<evidence type="ECO:0000256" key="3">
    <source>
        <dbReference type="ARBA" id="ARBA00022692"/>
    </source>
</evidence>
<feature type="transmembrane region" description="Helical" evidence="6">
    <location>
        <begin position="194"/>
        <end position="211"/>
    </location>
</feature>
<keyword evidence="2" id="KW-1003">Cell membrane</keyword>
<feature type="transmembrane region" description="Helical" evidence="6">
    <location>
        <begin position="481"/>
        <end position="504"/>
    </location>
</feature>
<evidence type="ECO:0000313" key="7">
    <source>
        <dbReference type="EMBL" id="MBC5728479.1"/>
    </source>
</evidence>
<keyword evidence="3 6" id="KW-0812">Transmembrane</keyword>
<feature type="transmembrane region" description="Helical" evidence="6">
    <location>
        <begin position="43"/>
        <end position="66"/>
    </location>
</feature>
<gene>
    <name evidence="7" type="ORF">H8R91_08100</name>
</gene>
<evidence type="ECO:0000256" key="6">
    <source>
        <dbReference type="SAM" id="Phobius"/>
    </source>
</evidence>
<dbReference type="PANTHER" id="PTHR30250:SF26">
    <property type="entry name" value="PSMA PROTEIN"/>
    <property type="match status" value="1"/>
</dbReference>
<feature type="transmembrane region" description="Helical" evidence="6">
    <location>
        <begin position="320"/>
        <end position="340"/>
    </location>
</feature>
<evidence type="ECO:0000256" key="4">
    <source>
        <dbReference type="ARBA" id="ARBA00022989"/>
    </source>
</evidence>
<feature type="transmembrane region" description="Helical" evidence="6">
    <location>
        <begin position="415"/>
        <end position="439"/>
    </location>
</feature>
<feature type="transmembrane region" description="Helical" evidence="6">
    <location>
        <begin position="12"/>
        <end position="31"/>
    </location>
</feature>
<organism evidence="7 8">
    <name type="scientific">Ruminococcus intestinalis</name>
    <dbReference type="NCBI Taxonomy" id="2763066"/>
    <lineage>
        <taxon>Bacteria</taxon>
        <taxon>Bacillati</taxon>
        <taxon>Bacillota</taxon>
        <taxon>Clostridia</taxon>
        <taxon>Eubacteriales</taxon>
        <taxon>Oscillospiraceae</taxon>
        <taxon>Ruminococcus</taxon>
    </lineage>
</organism>
<evidence type="ECO:0000256" key="2">
    <source>
        <dbReference type="ARBA" id="ARBA00022475"/>
    </source>
</evidence>
<evidence type="ECO:0000256" key="5">
    <source>
        <dbReference type="ARBA" id="ARBA00023136"/>
    </source>
</evidence>
<feature type="transmembrane region" description="Helical" evidence="6">
    <location>
        <begin position="389"/>
        <end position="409"/>
    </location>
</feature>
<feature type="transmembrane region" description="Helical" evidence="6">
    <location>
        <begin position="171"/>
        <end position="188"/>
    </location>
</feature>
<accession>A0ABR7HLP7</accession>
<dbReference type="Pfam" id="PF01943">
    <property type="entry name" value="Polysacc_synt"/>
    <property type="match status" value="1"/>
</dbReference>
<keyword evidence="5 6" id="KW-0472">Membrane</keyword>
<reference evidence="7 8" key="1">
    <citation type="submission" date="2020-08" db="EMBL/GenBank/DDBJ databases">
        <title>Genome public.</title>
        <authorList>
            <person name="Liu C."/>
            <person name="Sun Q."/>
        </authorList>
    </citation>
    <scope>NUCLEOTIDE SEQUENCE [LARGE SCALE GENOMIC DNA]</scope>
    <source>
        <strain evidence="7 8">NSJ-71</strain>
    </source>
</reference>
<dbReference type="EMBL" id="JACOPS010000003">
    <property type="protein sequence ID" value="MBC5728479.1"/>
    <property type="molecule type" value="Genomic_DNA"/>
</dbReference>
<dbReference type="Proteomes" id="UP000636755">
    <property type="component" value="Unassembled WGS sequence"/>
</dbReference>
<keyword evidence="8" id="KW-1185">Reference proteome</keyword>
<dbReference type="InterPro" id="IPR050833">
    <property type="entry name" value="Poly_Biosynth_Transport"/>
</dbReference>
<feature type="transmembrane region" description="Helical" evidence="6">
    <location>
        <begin position="133"/>
        <end position="159"/>
    </location>
</feature>
<proteinExistence type="predicted"/>
<feature type="transmembrane region" description="Helical" evidence="6">
    <location>
        <begin position="352"/>
        <end position="368"/>
    </location>
</feature>
<dbReference type="InterPro" id="IPR002797">
    <property type="entry name" value="Polysacc_synth"/>
</dbReference>
<comment type="caution">
    <text evidence="7">The sequence shown here is derived from an EMBL/GenBank/DDBJ whole genome shotgun (WGS) entry which is preliminary data.</text>
</comment>
<sequence length="523" mass="57887">MAEKSSGKQMSINVIASLISFAVTTGINFFLTPYLTQELGTEAYGFIGLANNFVQYATVVTSALNSMSGRFISLAYHRGDKEKASKLFSSVLVADLIIAAVMLVAATFLTFFIDKILVIPASTATVEDLVTNVKITFGITFLTFVISVITAIFTTATYVKNRIDINSIRDIISNLIKIAVLFLLIGFFGVKLYTLATAMLASGIFLLLANVSVKKRILPDVQISIKKFRFDLVKTLIAAGIWMSLAQLSNTFLSGLDLLICNLTLGATLMGMLSIAKTIPHSISLLITTLASVFTPHYTILYAKNKIADLVKEIKFTSKILSYILTVPLTGFMAFGYDFFTLWQPEKNPQEIMMIQILSVLTCIQYLFTAHTQCLTMLNSVCNKMKLPVLVALIVGILSTGSVLIILNFCDTGDFGVYLIAGISSLLMSLRAILFIPIYSAHLLKQKKTTFYPLIVRGWIAFFVLMVIFCFVQYLFPIHSWLTLIVICGICAVVGYIIILPIMFNRSEMKNLISKVTKKFIKH</sequence>
<keyword evidence="4 6" id="KW-1133">Transmembrane helix</keyword>
<dbReference type="PANTHER" id="PTHR30250">
    <property type="entry name" value="PST FAMILY PREDICTED COLANIC ACID TRANSPORTER"/>
    <property type="match status" value="1"/>
</dbReference>
<feature type="transmembrane region" description="Helical" evidence="6">
    <location>
        <begin position="255"/>
        <end position="276"/>
    </location>
</feature>
<comment type="subcellular location">
    <subcellularLocation>
        <location evidence="1">Cell membrane</location>
        <topology evidence="1">Multi-pass membrane protein</topology>
    </subcellularLocation>
</comment>
<evidence type="ECO:0000313" key="8">
    <source>
        <dbReference type="Proteomes" id="UP000636755"/>
    </source>
</evidence>
<evidence type="ECO:0000256" key="1">
    <source>
        <dbReference type="ARBA" id="ARBA00004651"/>
    </source>
</evidence>
<feature type="transmembrane region" description="Helical" evidence="6">
    <location>
        <begin position="451"/>
        <end position="475"/>
    </location>
</feature>
<name>A0ABR7HLP7_9FIRM</name>
<dbReference type="RefSeq" id="WP_186935587.1">
    <property type="nucleotide sequence ID" value="NZ_JACOPS010000003.1"/>
</dbReference>
<protein>
    <submittedName>
        <fullName evidence="7">Oligosaccharide flippase family protein</fullName>
    </submittedName>
</protein>
<feature type="transmembrane region" description="Helical" evidence="6">
    <location>
        <begin position="87"/>
        <end position="113"/>
    </location>
</feature>